<comment type="caution">
    <text evidence="2">The sequence shown here is derived from an EMBL/GenBank/DDBJ whole genome shotgun (WGS) entry which is preliminary data.</text>
</comment>
<proteinExistence type="predicted"/>
<dbReference type="EMBL" id="BAAAUV010000033">
    <property type="protein sequence ID" value="GAA3237782.1"/>
    <property type="molecule type" value="Genomic_DNA"/>
</dbReference>
<feature type="domain" description="CHAT" evidence="1">
    <location>
        <begin position="842"/>
        <end position="928"/>
    </location>
</feature>
<gene>
    <name evidence="2" type="ORF">GCM10010468_72940</name>
</gene>
<protein>
    <recommendedName>
        <fullName evidence="1">CHAT domain-containing protein</fullName>
    </recommendedName>
</protein>
<dbReference type="InterPro" id="IPR024983">
    <property type="entry name" value="CHAT_dom"/>
</dbReference>
<dbReference type="SUPFAM" id="SSF50998">
    <property type="entry name" value="Quinoprotein alcohol dehydrogenase-like"/>
    <property type="match status" value="1"/>
</dbReference>
<dbReference type="Proteomes" id="UP001501237">
    <property type="component" value="Unassembled WGS sequence"/>
</dbReference>
<name>A0ABP6QKF4_9ACTN</name>
<reference evidence="3" key="1">
    <citation type="journal article" date="2019" name="Int. J. Syst. Evol. Microbiol.">
        <title>The Global Catalogue of Microorganisms (GCM) 10K type strain sequencing project: providing services to taxonomists for standard genome sequencing and annotation.</title>
        <authorList>
            <consortium name="The Broad Institute Genomics Platform"/>
            <consortium name="The Broad Institute Genome Sequencing Center for Infectious Disease"/>
            <person name="Wu L."/>
            <person name="Ma J."/>
        </authorList>
    </citation>
    <scope>NUCLEOTIDE SEQUENCE [LARGE SCALE GENOMIC DNA]</scope>
    <source>
        <strain evidence="3">JCM 9377</strain>
    </source>
</reference>
<evidence type="ECO:0000313" key="3">
    <source>
        <dbReference type="Proteomes" id="UP001501237"/>
    </source>
</evidence>
<organism evidence="2 3">
    <name type="scientific">Actinocorallia longicatena</name>
    <dbReference type="NCBI Taxonomy" id="111803"/>
    <lineage>
        <taxon>Bacteria</taxon>
        <taxon>Bacillati</taxon>
        <taxon>Actinomycetota</taxon>
        <taxon>Actinomycetes</taxon>
        <taxon>Streptosporangiales</taxon>
        <taxon>Thermomonosporaceae</taxon>
        <taxon>Actinocorallia</taxon>
    </lineage>
</organism>
<keyword evidence="3" id="KW-1185">Reference proteome</keyword>
<dbReference type="Pfam" id="PF12770">
    <property type="entry name" value="CHAT"/>
    <property type="match status" value="1"/>
</dbReference>
<dbReference type="RefSeq" id="WP_344837894.1">
    <property type="nucleotide sequence ID" value="NZ_BAAAUV010000033.1"/>
</dbReference>
<dbReference type="InterPro" id="IPR011047">
    <property type="entry name" value="Quinoprotein_ADH-like_sf"/>
</dbReference>
<evidence type="ECO:0000313" key="2">
    <source>
        <dbReference type="EMBL" id="GAA3237782.1"/>
    </source>
</evidence>
<sequence length="960" mass="100422">MTERQGDGGLGVPARFAGDEDFTTALNHAENRVGTGDPVLFFQTVLEIAVEWRMPAVERWAVARLMATGAPQLRLRWSSRSRDGRIRRDGRAPSVVRALAPAAGRVLVGTAGGEVLAWTAGAGLEPVLGSSGSSGGAVWTLSGNASAVFAGGGARGAVRAAGMAVPSDLPTAGGLRASAVSEDGLVACGNEGGTVRLWDGLRWADLESPRGSPIIALSFVGEDVLTMAAADGTRGSWLLKGEPVWRTEPPVPGPLSAAAFDAAGRLAFARDGGVEVAGEAEPVWRHASVRFLAWSPAGVLASSGRDVIRVGRPGEPPAEITGGGPVAFLDDRHLVTASGSEVVQWDLAGQGSHEAVTDRITALAVSPRHRWKAAAGTDTGALVEFDGHGSRSAAARLPGRLPVRRIAGHRDGWLVTSRAGAWRWTPGDGALRRLSSGGCDAVASSGEEYAFSRSNEVVSERDEILMTFDHTVTGIAYGPGGELAALAIDGEARLMSSRGTRTLRTEADSALVDVLADGIVVMTRSGRVQEVPAAGTVRVSPPKDSPVASGFSRGSLAWVHPDEGIGLIAPGAQTRLRRPGFTRVAAGPLRVVATDGRRVMGYDLLTPADGRRGGIAVRLTGRDGTSGPSAELPGGVRVDLPAGPVRDLSPEGDRKLMDRVRALLRSARGQGAADSGRLSRLMVERLSVPSFAGAALGDLLWCSGLDLELDRARGDDPELPVRIELDCAGVEAPAWELLRLTGAPLGWFAEPQVSIVRSVAVPGSPPAPGRHRPVLLALRGAQDELSFVDAAHEELRRRTALRSVHVEELRRIASADDLAPGALPRADILQVWAHCSDTDLRFSADHPPVSHERFIEALPAPLPAVVVLVGCRSGGLGRRLVEAGAGAVVAMRVEVMSHTITSLVDELTSLVLADLPVDQAFGRALRRYVLTGQPGAAAVPLLYLARRTSPDPTVQGEPPC</sequence>
<accession>A0ABP6QKF4</accession>
<dbReference type="InterPro" id="IPR015943">
    <property type="entry name" value="WD40/YVTN_repeat-like_dom_sf"/>
</dbReference>
<evidence type="ECO:0000259" key="1">
    <source>
        <dbReference type="Pfam" id="PF12770"/>
    </source>
</evidence>
<dbReference type="Gene3D" id="2.130.10.10">
    <property type="entry name" value="YVTN repeat-like/Quinoprotein amine dehydrogenase"/>
    <property type="match status" value="1"/>
</dbReference>